<dbReference type="AlphaFoldDB" id="A0A3E1EY77"/>
<accession>A0A3E1EY77</accession>
<sequence length="712" mass="77899">MKPFNLLFAICILFGLGNSAISQIMISQYIETNSGSIPKGIEIYNHSSNSIDLSSQNISISQGTNGDPCSTKVTINSGVIGPNQVWVVGSTDLVNFAINGNDIAGVTDYGFIFNGDDALELYLDGVLMDVIGECSNDPGSSWDGSGVSTANQNIAIKPGICTGTTTYWTDPSIRFEFISNGSTMTGFGEAPACNSNTISTTFSLNYIAVNCSTEYNSSVSFSTTGSFNSGNEFNAYISDMNGSFLNSDQIGSISLSGTNISGNIPITIPSNYNAGSNYRIRVESNSPTIYGSNNGHDIEIDNTYPCLPVIPDFGGIVINEFSNGPEGAQEYFELVVLGECGSTTDIREYIIDDNNGEYGNEGISDGHLKLTNDIQWSGIAVGSIIVIYNSSSGARNPLIPADDPTDSNSDSVYIIPYNNTTFLEPLHEFPNASDSTYSPNTAPAPTLTSWPATIGLNNDNDAVQTRKPNGDYFFGLSYGELNNGGIDGTKLSDDNMQFMNGYFNNGDFRNINNWNIGNASAEETPGSSNSVENEKWIKMLRSTTGNCGLIALQNKSTSFTAERNKKQVLLKWISSMEIDTDFYTIYHSNDGINFKEVTKVKALGKNNNSTEYSIKHAIHNNGIQYYKLTSENFEGIKKHNQIISINIKFNRIYYDRQTRIIHFPEKGNYRIYSITGRTIKNVDNQSSTTFDGHGIFFIHNLETRETQRLYIQ</sequence>
<evidence type="ECO:0000313" key="2">
    <source>
        <dbReference type="Proteomes" id="UP000257127"/>
    </source>
</evidence>
<gene>
    <name evidence="1" type="ORF">DXU93_05860</name>
</gene>
<dbReference type="Proteomes" id="UP000257127">
    <property type="component" value="Unassembled WGS sequence"/>
</dbReference>
<comment type="caution">
    <text evidence="1">The sequence shown here is derived from an EMBL/GenBank/DDBJ whole genome shotgun (WGS) entry which is preliminary data.</text>
</comment>
<evidence type="ECO:0000313" key="1">
    <source>
        <dbReference type="EMBL" id="RFC54511.1"/>
    </source>
</evidence>
<protein>
    <submittedName>
        <fullName evidence="1">Lamin tail domain-containing protein</fullName>
    </submittedName>
</protein>
<reference evidence="1 2" key="1">
    <citation type="submission" date="2018-08" db="EMBL/GenBank/DDBJ databases">
        <title>The draft genome squence of Brumimicrobium sp. N62.</title>
        <authorList>
            <person name="Du Z.-J."/>
            <person name="Luo H.-R."/>
        </authorList>
    </citation>
    <scope>NUCLEOTIDE SEQUENCE [LARGE SCALE GENOMIC DNA]</scope>
    <source>
        <strain evidence="1 2">N62</strain>
    </source>
</reference>
<dbReference type="RefSeq" id="WP_116880346.1">
    <property type="nucleotide sequence ID" value="NZ_QURB01000003.1"/>
</dbReference>
<keyword evidence="2" id="KW-1185">Reference proteome</keyword>
<proteinExistence type="predicted"/>
<dbReference type="OrthoDB" id="5485925at2"/>
<name>A0A3E1EY77_9FLAO</name>
<dbReference type="EMBL" id="QURB01000003">
    <property type="protein sequence ID" value="RFC54511.1"/>
    <property type="molecule type" value="Genomic_DNA"/>
</dbReference>
<organism evidence="1 2">
    <name type="scientific">Brumimicrobium aurantiacum</name>
    <dbReference type="NCBI Taxonomy" id="1737063"/>
    <lineage>
        <taxon>Bacteria</taxon>
        <taxon>Pseudomonadati</taxon>
        <taxon>Bacteroidota</taxon>
        <taxon>Flavobacteriia</taxon>
        <taxon>Flavobacteriales</taxon>
        <taxon>Crocinitomicaceae</taxon>
        <taxon>Brumimicrobium</taxon>
    </lineage>
</organism>